<organism evidence="1 2">
    <name type="scientific">Hypocrea jecorina (strain ATCC 56765 / BCRC 32924 / NRRL 11460 / Rut C-30)</name>
    <name type="common">Trichoderma reesei</name>
    <dbReference type="NCBI Taxonomy" id="1344414"/>
    <lineage>
        <taxon>Eukaryota</taxon>
        <taxon>Fungi</taxon>
        <taxon>Dikarya</taxon>
        <taxon>Ascomycota</taxon>
        <taxon>Pezizomycotina</taxon>
        <taxon>Sordariomycetes</taxon>
        <taxon>Hypocreomycetidae</taxon>
        <taxon>Hypocreales</taxon>
        <taxon>Hypocreaceae</taxon>
        <taxon>Trichoderma</taxon>
    </lineage>
</organism>
<name>A0A024S2L0_HYPJR</name>
<dbReference type="EMBL" id="KI911162">
    <property type="protein sequence ID" value="ETR98426.1"/>
    <property type="molecule type" value="Genomic_DNA"/>
</dbReference>
<evidence type="ECO:0000313" key="2">
    <source>
        <dbReference type="Proteomes" id="UP000024376"/>
    </source>
</evidence>
<evidence type="ECO:0000313" key="1">
    <source>
        <dbReference type="EMBL" id="ETR98426.1"/>
    </source>
</evidence>
<accession>A0A024S2L0</accession>
<protein>
    <submittedName>
        <fullName evidence="1">Uncharacterized protein</fullName>
    </submittedName>
</protein>
<proteinExistence type="predicted"/>
<dbReference type="KEGG" id="trr:M419DRAFT_38441"/>
<dbReference type="Proteomes" id="UP000024376">
    <property type="component" value="Unassembled WGS sequence"/>
</dbReference>
<sequence length="191" mass="21057">MASLLVGNITSQCVEVLAGRLLRGLTSFDEQESRRAIVFVAYDFGDLIVKKVFTGCFQRTSSTQPLDGQLFPYLWSQKPSSPWYSFLSTLALGSLSRLVVDMTEAFVASRITLRAHVISLYTGATEQGRIHKAFDYTTALIGLPDEVIIQEQTHKGREAFPGLSAAVCFSIEGNHSHKEPAKLDLCVDTSH</sequence>
<dbReference type="AlphaFoldDB" id="A0A024S2L0"/>
<gene>
    <name evidence="1" type="ORF">M419DRAFT_38441</name>
</gene>
<dbReference type="HOGENOM" id="CLU_1422372_0_0_1"/>
<reference evidence="2" key="1">
    <citation type="journal article" date="2013" name="Ind. Biotechnol.">
        <title>Comparative genomics analysis of Trichoderma reesei strains.</title>
        <authorList>
            <person name="Koike H."/>
            <person name="Aerts A."/>
            <person name="LaButti K."/>
            <person name="Grigoriev I.V."/>
            <person name="Baker S.E."/>
        </authorList>
    </citation>
    <scope>NUCLEOTIDE SEQUENCE [LARGE SCALE GENOMIC DNA]</scope>
    <source>
        <strain evidence="2">ATCC 56765 / BCRC 32924 / NRRL 11460 / Rut C-30</strain>
    </source>
</reference>